<protein>
    <recommendedName>
        <fullName evidence="4">Lipoprotein</fullName>
    </recommendedName>
</protein>
<organism evidence="2 3">
    <name type="scientific">Arcicella rosea</name>
    <dbReference type="NCBI Taxonomy" id="502909"/>
    <lineage>
        <taxon>Bacteria</taxon>
        <taxon>Pseudomonadati</taxon>
        <taxon>Bacteroidota</taxon>
        <taxon>Cytophagia</taxon>
        <taxon>Cytophagales</taxon>
        <taxon>Flectobacillaceae</taxon>
        <taxon>Arcicella</taxon>
    </lineage>
</organism>
<feature type="chain" id="PRO_5032748525" description="Lipoprotein" evidence="1">
    <location>
        <begin position="19"/>
        <end position="179"/>
    </location>
</feature>
<gene>
    <name evidence="2" type="ORF">HNP25_000774</name>
</gene>
<proteinExistence type="predicted"/>
<dbReference type="AlphaFoldDB" id="A0A841EIT2"/>
<evidence type="ECO:0008006" key="4">
    <source>
        <dbReference type="Google" id="ProtNLM"/>
    </source>
</evidence>
<evidence type="ECO:0000313" key="3">
    <source>
        <dbReference type="Proteomes" id="UP000524404"/>
    </source>
</evidence>
<accession>A0A841EIT2</accession>
<name>A0A841EIT2_9BACT</name>
<evidence type="ECO:0000313" key="2">
    <source>
        <dbReference type="EMBL" id="MBB6002124.1"/>
    </source>
</evidence>
<sequence>MKRLILSSVFLITLGVLACSRNEVEVLNSSQKVSAETLEDYLVFSHVGLGWGCRASAIYMINDGKLYADTSNIFCKDQEQYQFSGFKLPDSEYQKVKTVMSEYPTELSSLESRTFGCPGCADGGMLFLQRKEKGKTVKSWRIDDSIFYRETDVMNQPFPKYLSVFGQKLGTVYTSIKVK</sequence>
<dbReference type="RefSeq" id="WP_184130550.1">
    <property type="nucleotide sequence ID" value="NZ_JACHKT010000004.1"/>
</dbReference>
<dbReference type="Proteomes" id="UP000524404">
    <property type="component" value="Unassembled WGS sequence"/>
</dbReference>
<comment type="caution">
    <text evidence="2">The sequence shown here is derived from an EMBL/GenBank/DDBJ whole genome shotgun (WGS) entry which is preliminary data.</text>
</comment>
<keyword evidence="3" id="KW-1185">Reference proteome</keyword>
<dbReference type="PROSITE" id="PS51257">
    <property type="entry name" value="PROKAR_LIPOPROTEIN"/>
    <property type="match status" value="1"/>
</dbReference>
<keyword evidence="1" id="KW-0732">Signal</keyword>
<feature type="signal peptide" evidence="1">
    <location>
        <begin position="1"/>
        <end position="18"/>
    </location>
</feature>
<dbReference type="EMBL" id="JACHKT010000004">
    <property type="protein sequence ID" value="MBB6002124.1"/>
    <property type="molecule type" value="Genomic_DNA"/>
</dbReference>
<reference evidence="2 3" key="1">
    <citation type="submission" date="2020-08" db="EMBL/GenBank/DDBJ databases">
        <title>Functional genomics of gut bacteria from endangered species of beetles.</title>
        <authorList>
            <person name="Carlos-Shanley C."/>
        </authorList>
    </citation>
    <scope>NUCLEOTIDE SEQUENCE [LARGE SCALE GENOMIC DNA]</scope>
    <source>
        <strain evidence="2 3">S00070</strain>
    </source>
</reference>
<evidence type="ECO:0000256" key="1">
    <source>
        <dbReference type="SAM" id="SignalP"/>
    </source>
</evidence>